<evidence type="ECO:0000259" key="1">
    <source>
        <dbReference type="Pfam" id="PF00135"/>
    </source>
</evidence>
<dbReference type="Pfam" id="PF00135">
    <property type="entry name" value="COesterase"/>
    <property type="match status" value="1"/>
</dbReference>
<accession>A0A914CR43</accession>
<dbReference type="InterPro" id="IPR002018">
    <property type="entry name" value="CarbesteraseB"/>
</dbReference>
<proteinExistence type="predicted"/>
<reference evidence="3" key="1">
    <citation type="submission" date="2022-11" db="UniProtKB">
        <authorList>
            <consortium name="WormBaseParasite"/>
        </authorList>
    </citation>
    <scope>IDENTIFICATION</scope>
</reference>
<feature type="domain" description="Carboxylesterase type B" evidence="1">
    <location>
        <begin position="15"/>
        <end position="528"/>
    </location>
</feature>
<keyword evidence="2" id="KW-1185">Reference proteome</keyword>
<dbReference type="InterPro" id="IPR029058">
    <property type="entry name" value="AB_hydrolase_fold"/>
</dbReference>
<dbReference type="PANTHER" id="PTHR44590">
    <property type="entry name" value="CARBOXYLIC ESTER HYDROLASE-RELATED"/>
    <property type="match status" value="1"/>
</dbReference>
<name>A0A914CR43_9BILA</name>
<evidence type="ECO:0000313" key="3">
    <source>
        <dbReference type="WBParaSite" id="ACRNAN_scaffold1333.g26470.t1"/>
    </source>
</evidence>
<dbReference type="Gene3D" id="3.40.50.1820">
    <property type="entry name" value="alpha/beta hydrolase"/>
    <property type="match status" value="1"/>
</dbReference>
<dbReference type="PANTHER" id="PTHR44590:SF3">
    <property type="entry name" value="CARBOXYLESTERASE TYPE B DOMAIN-CONTAINING PROTEIN"/>
    <property type="match status" value="1"/>
</dbReference>
<sequence length="554" mass="63029">MIRFYCLITIIIREGFTIDLEDNFEADIFLNIPYAKPPVGELRFEKPQPPESWKGVREAKNFGHGCLPHVQGHWDTVAPYTSEDCLSLNIFRPHKKSKSPEGYPVLVWVHGGGFCTGNAILYGFNNISNNFVRQDLVVITIQYRLGHLGFVSTGDEVMPGNYGLWDLAQAFKFIHENIEDFGGDPKKITAWGLSAGGALVSALSLSPHSRDYIARSIEMSGVVLATWASSDAVITATEELALELSCTNQDSKKVKECFKKKSTQEILDASEKIGKARYDLNLLKWQPRIDGDFFPKDYPELIKEATPKPAVIGFADVESAYFTLLCYTMSLNEICIPKDRWSSYGEQNLTYFIKEIVAPENVFGKDTKEVQKALIEFYVNHNKPQNADYNFYLERYTQIFSDANFNIPGLWTAQQKMEAKWPVYLYLTEHYNKGVLPKDLPVKGAVHAAEYPYIFGLMVLGQHEFDEADKVVHKTLVEAIGSFAKTGNPSTSSLQWPKLSKNHPLRYLDIKGEPEVEEPLMEERLKFWNELTEKYDFDIIRGLYKGTQRTKDEL</sequence>
<dbReference type="WBParaSite" id="ACRNAN_scaffold1333.g26470.t1">
    <property type="protein sequence ID" value="ACRNAN_scaffold1333.g26470.t1"/>
    <property type="gene ID" value="ACRNAN_scaffold1333.g26470"/>
</dbReference>
<evidence type="ECO:0000313" key="2">
    <source>
        <dbReference type="Proteomes" id="UP000887540"/>
    </source>
</evidence>
<protein>
    <submittedName>
        <fullName evidence="3">Carboxylesterase type B domain-containing protein</fullName>
    </submittedName>
</protein>
<organism evidence="2 3">
    <name type="scientific">Acrobeloides nanus</name>
    <dbReference type="NCBI Taxonomy" id="290746"/>
    <lineage>
        <taxon>Eukaryota</taxon>
        <taxon>Metazoa</taxon>
        <taxon>Ecdysozoa</taxon>
        <taxon>Nematoda</taxon>
        <taxon>Chromadorea</taxon>
        <taxon>Rhabditida</taxon>
        <taxon>Tylenchina</taxon>
        <taxon>Cephalobomorpha</taxon>
        <taxon>Cephaloboidea</taxon>
        <taxon>Cephalobidae</taxon>
        <taxon>Acrobeloides</taxon>
    </lineage>
</organism>
<dbReference type="AlphaFoldDB" id="A0A914CR43"/>
<dbReference type="Proteomes" id="UP000887540">
    <property type="component" value="Unplaced"/>
</dbReference>
<dbReference type="SUPFAM" id="SSF53474">
    <property type="entry name" value="alpha/beta-Hydrolases"/>
    <property type="match status" value="1"/>
</dbReference>